<keyword evidence="1" id="KW-0472">Membrane</keyword>
<feature type="transmembrane region" description="Helical" evidence="1">
    <location>
        <begin position="126"/>
        <end position="149"/>
    </location>
</feature>
<feature type="transmembrane region" description="Helical" evidence="1">
    <location>
        <begin position="85"/>
        <end position="106"/>
    </location>
</feature>
<evidence type="ECO:0000313" key="3">
    <source>
        <dbReference type="EMBL" id="MCD2163549.1"/>
    </source>
</evidence>
<feature type="domain" description="DUF1468" evidence="2">
    <location>
        <begin position="14"/>
        <end position="154"/>
    </location>
</feature>
<dbReference type="Pfam" id="PF07331">
    <property type="entry name" value="TctB"/>
    <property type="match status" value="1"/>
</dbReference>
<keyword evidence="1" id="KW-1133">Transmembrane helix</keyword>
<gene>
    <name evidence="3" type="ORF">LPW39_00185</name>
</gene>
<comment type="caution">
    <text evidence="3">The sequence shown here is derived from an EMBL/GenBank/DDBJ whole genome shotgun (WGS) entry which is preliminary data.</text>
</comment>
<dbReference type="InterPro" id="IPR009936">
    <property type="entry name" value="DUF1468"/>
</dbReference>
<accession>A0AAW4XRC8</accession>
<evidence type="ECO:0000313" key="4">
    <source>
        <dbReference type="Proteomes" id="UP001199260"/>
    </source>
</evidence>
<organism evidence="3 4">
    <name type="scientific">Comamonas koreensis</name>
    <dbReference type="NCBI Taxonomy" id="160825"/>
    <lineage>
        <taxon>Bacteria</taxon>
        <taxon>Pseudomonadati</taxon>
        <taxon>Pseudomonadota</taxon>
        <taxon>Betaproteobacteria</taxon>
        <taxon>Burkholderiales</taxon>
        <taxon>Comamonadaceae</taxon>
        <taxon>Comamonas</taxon>
    </lineage>
</organism>
<sequence>MSDGGKSYNKDYYGGALMILLGGSAAYAAQGYNIGSLAHMGPGYFPFAVGILLALTGVLIALSAKKKGPGDEAALVGHKHDIPDFRGAACIILGTIAFYFCGEYLGLLPATFAIVFICALGDRSNSVMACFVLAMSMMIVAVVIFWWALQVQMPLVRWGM</sequence>
<feature type="transmembrane region" description="Helical" evidence="1">
    <location>
        <begin position="44"/>
        <end position="64"/>
    </location>
</feature>
<evidence type="ECO:0000256" key="1">
    <source>
        <dbReference type="SAM" id="Phobius"/>
    </source>
</evidence>
<dbReference type="EMBL" id="JAJNCT010000003">
    <property type="protein sequence ID" value="MCD2163549.1"/>
    <property type="molecule type" value="Genomic_DNA"/>
</dbReference>
<dbReference type="RefSeq" id="WP_230770410.1">
    <property type="nucleotide sequence ID" value="NZ_JAJNCT010000003.1"/>
</dbReference>
<proteinExistence type="predicted"/>
<evidence type="ECO:0000259" key="2">
    <source>
        <dbReference type="Pfam" id="PF07331"/>
    </source>
</evidence>
<name>A0AAW4XRC8_9BURK</name>
<reference evidence="3 4" key="1">
    <citation type="submission" date="2021-11" db="EMBL/GenBank/DDBJ databases">
        <title>Genome sequence.</title>
        <authorList>
            <person name="Sun Q."/>
        </authorList>
    </citation>
    <scope>NUCLEOTIDE SEQUENCE [LARGE SCALE GENOMIC DNA]</scope>
    <source>
        <strain evidence="3 4">KCTC 12005</strain>
    </source>
</reference>
<feature type="transmembrane region" description="Helical" evidence="1">
    <location>
        <begin position="12"/>
        <end position="32"/>
    </location>
</feature>
<keyword evidence="1" id="KW-0812">Transmembrane</keyword>
<protein>
    <submittedName>
        <fullName evidence="3">Tripartite tricarboxylate transporter TctB family protein</fullName>
    </submittedName>
</protein>
<dbReference type="AlphaFoldDB" id="A0AAW4XRC8"/>
<keyword evidence="4" id="KW-1185">Reference proteome</keyword>
<dbReference type="Proteomes" id="UP001199260">
    <property type="component" value="Unassembled WGS sequence"/>
</dbReference>